<dbReference type="PANTHER" id="PTHR33434:SF2">
    <property type="entry name" value="FATTY ACID-BINDING PROTEIN TM_1468"/>
    <property type="match status" value="1"/>
</dbReference>
<dbReference type="SUPFAM" id="SSF82549">
    <property type="entry name" value="DAK1/DegV-like"/>
    <property type="match status" value="1"/>
</dbReference>
<keyword evidence="4" id="KW-1185">Reference proteome</keyword>
<dbReference type="NCBIfam" id="TIGR00762">
    <property type="entry name" value="DegV"/>
    <property type="match status" value="1"/>
</dbReference>
<dbReference type="Gene3D" id="3.40.50.10170">
    <property type="match status" value="1"/>
</dbReference>
<proteinExistence type="predicted"/>
<evidence type="ECO:0000313" key="3">
    <source>
        <dbReference type="EMBL" id="MCP3426817.1"/>
    </source>
</evidence>
<keyword evidence="1" id="KW-0446">Lipid-binding</keyword>
<name>A0A9X2KIE6_9MICC</name>
<dbReference type="PROSITE" id="PS51482">
    <property type="entry name" value="DEGV"/>
    <property type="match status" value="1"/>
</dbReference>
<dbReference type="InterPro" id="IPR043168">
    <property type="entry name" value="DegV_C"/>
</dbReference>
<accession>A0A9X2KIE6</accession>
<evidence type="ECO:0000256" key="2">
    <source>
        <dbReference type="SAM" id="MobiDB-lite"/>
    </source>
</evidence>
<sequence length="330" mass="34000">MTDSAAGLAPELAAAWTAAGDFACVPMPLMIGDQIFPGAEDPRLEEQLVIGAAEGRRMSTSKPSPGAFAAAYRGLAERGFEEIVSIHLSEELSGTVSTARASARDAPVPVTVLDTRTVAMAQGFAVAAALRTARRGGSADEAVEAARVSLEGTRLLFYVPTLEALARSGRIPKGLAVVGQMFQIKPIATVSGGKLKYLERPRQEAAARRRLVELAVEDVRGALRAQAALAGDVLAGEASGPDEAAARDGGSGMPGPDREKAPEAVLAIHDFYGRQLADLVEDGVAAAFGSRVRLLRYPLPPVLAVHAGLGPVALVAAPAALAGELESPGA</sequence>
<evidence type="ECO:0000256" key="1">
    <source>
        <dbReference type="ARBA" id="ARBA00023121"/>
    </source>
</evidence>
<comment type="caution">
    <text evidence="3">The sequence shown here is derived from an EMBL/GenBank/DDBJ whole genome shotgun (WGS) entry which is preliminary data.</text>
</comment>
<dbReference type="RefSeq" id="WP_254168038.1">
    <property type="nucleotide sequence ID" value="NZ_JANAFB010000038.1"/>
</dbReference>
<dbReference type="PANTHER" id="PTHR33434">
    <property type="entry name" value="DEGV DOMAIN-CONTAINING PROTEIN DR_1986-RELATED"/>
    <property type="match status" value="1"/>
</dbReference>
<dbReference type="Gene3D" id="3.30.1180.10">
    <property type="match status" value="1"/>
</dbReference>
<gene>
    <name evidence="3" type="ORF">NBM05_12585</name>
</gene>
<dbReference type="InterPro" id="IPR050270">
    <property type="entry name" value="DegV_domain_contain"/>
</dbReference>
<organism evidence="3 4">
    <name type="scientific">Rothia santali</name>
    <dbReference type="NCBI Taxonomy" id="2949643"/>
    <lineage>
        <taxon>Bacteria</taxon>
        <taxon>Bacillati</taxon>
        <taxon>Actinomycetota</taxon>
        <taxon>Actinomycetes</taxon>
        <taxon>Micrococcales</taxon>
        <taxon>Micrococcaceae</taxon>
        <taxon>Rothia</taxon>
    </lineage>
</organism>
<dbReference type="Proteomes" id="UP001139502">
    <property type="component" value="Unassembled WGS sequence"/>
</dbReference>
<dbReference type="AlphaFoldDB" id="A0A9X2KIE6"/>
<dbReference type="InterPro" id="IPR003797">
    <property type="entry name" value="DegV"/>
</dbReference>
<feature type="region of interest" description="Disordered" evidence="2">
    <location>
        <begin position="239"/>
        <end position="259"/>
    </location>
</feature>
<protein>
    <submittedName>
        <fullName evidence="3">DegV family protein</fullName>
    </submittedName>
</protein>
<dbReference type="GO" id="GO:0008289">
    <property type="term" value="F:lipid binding"/>
    <property type="evidence" value="ECO:0007669"/>
    <property type="project" value="UniProtKB-KW"/>
</dbReference>
<dbReference type="EMBL" id="JANAFB010000038">
    <property type="protein sequence ID" value="MCP3426817.1"/>
    <property type="molecule type" value="Genomic_DNA"/>
</dbReference>
<dbReference type="Pfam" id="PF02645">
    <property type="entry name" value="DegV"/>
    <property type="match status" value="1"/>
</dbReference>
<evidence type="ECO:0000313" key="4">
    <source>
        <dbReference type="Proteomes" id="UP001139502"/>
    </source>
</evidence>
<reference evidence="3" key="1">
    <citation type="submission" date="2022-06" db="EMBL/GenBank/DDBJ databases">
        <title>Rothia sp. isolated from sandalwood seedling.</title>
        <authorList>
            <person name="Tuikhar N."/>
            <person name="Kirdat K."/>
            <person name="Thorat V."/>
            <person name="Swetha P."/>
            <person name="Padma S."/>
            <person name="Sundararaj R."/>
            <person name="Yadav A."/>
        </authorList>
    </citation>
    <scope>NUCLEOTIDE SEQUENCE</scope>
    <source>
        <strain evidence="3">AR01</strain>
    </source>
</reference>